<accession>A0AAE1E4I7</accession>
<reference evidence="4" key="1">
    <citation type="journal article" date="2023" name="G3 (Bethesda)">
        <title>A reference genome for the long-term kleptoplast-retaining sea slug Elysia crispata morphotype clarki.</title>
        <authorList>
            <person name="Eastman K.E."/>
            <person name="Pendleton A.L."/>
            <person name="Shaikh M.A."/>
            <person name="Suttiyut T."/>
            <person name="Ogas R."/>
            <person name="Tomko P."/>
            <person name="Gavelis G."/>
            <person name="Widhalm J.R."/>
            <person name="Wisecaver J.H."/>
        </authorList>
    </citation>
    <scope>NUCLEOTIDE SEQUENCE</scope>
    <source>
        <strain evidence="4">ECLA1</strain>
    </source>
</reference>
<dbReference type="PROSITE" id="PS50896">
    <property type="entry name" value="LISH"/>
    <property type="match status" value="1"/>
</dbReference>
<name>A0AAE1E4I7_9GAST</name>
<proteinExistence type="predicted"/>
<organism evidence="4 5">
    <name type="scientific">Elysia crispata</name>
    <name type="common">lettuce slug</name>
    <dbReference type="NCBI Taxonomy" id="231223"/>
    <lineage>
        <taxon>Eukaryota</taxon>
        <taxon>Metazoa</taxon>
        <taxon>Spiralia</taxon>
        <taxon>Lophotrochozoa</taxon>
        <taxon>Mollusca</taxon>
        <taxon>Gastropoda</taxon>
        <taxon>Heterobranchia</taxon>
        <taxon>Euthyneura</taxon>
        <taxon>Panpulmonata</taxon>
        <taxon>Sacoglossa</taxon>
        <taxon>Placobranchoidea</taxon>
        <taxon>Plakobranchidae</taxon>
        <taxon>Elysia</taxon>
    </lineage>
</organism>
<dbReference type="InterPro" id="IPR008116">
    <property type="entry name" value="SSDP_DNA-bd"/>
</dbReference>
<evidence type="ECO:0008006" key="6">
    <source>
        <dbReference type="Google" id="ProtNLM"/>
    </source>
</evidence>
<dbReference type="EMBL" id="JAWDGP010001179">
    <property type="protein sequence ID" value="KAK3793757.1"/>
    <property type="molecule type" value="Genomic_DNA"/>
</dbReference>
<dbReference type="PANTHER" id="PTHR12610">
    <property type="entry name" value="SINGLE STRANDED DNA BINDING PROTEIN"/>
    <property type="match status" value="1"/>
</dbReference>
<comment type="subcellular location">
    <subcellularLocation>
        <location evidence="1">Nucleus</location>
    </subcellularLocation>
</comment>
<dbReference type="SMART" id="SM00667">
    <property type="entry name" value="LisH"/>
    <property type="match status" value="1"/>
</dbReference>
<keyword evidence="5" id="KW-1185">Reference proteome</keyword>
<dbReference type="InterPro" id="IPR006594">
    <property type="entry name" value="LisH"/>
</dbReference>
<evidence type="ECO:0000313" key="4">
    <source>
        <dbReference type="EMBL" id="KAK3793757.1"/>
    </source>
</evidence>
<comment type="caution">
    <text evidence="4">The sequence shown here is derived from an EMBL/GenBank/DDBJ whole genome shotgun (WGS) entry which is preliminary data.</text>
</comment>
<gene>
    <name evidence="4" type="ORF">RRG08_043405</name>
</gene>
<evidence type="ECO:0000256" key="2">
    <source>
        <dbReference type="ARBA" id="ARBA00023125"/>
    </source>
</evidence>
<dbReference type="GO" id="GO:0005634">
    <property type="term" value="C:nucleus"/>
    <property type="evidence" value="ECO:0007669"/>
    <property type="project" value="UniProtKB-SubCell"/>
</dbReference>
<dbReference type="GO" id="GO:0045944">
    <property type="term" value="P:positive regulation of transcription by RNA polymerase II"/>
    <property type="evidence" value="ECO:0007669"/>
    <property type="project" value="TreeGrafter"/>
</dbReference>
<dbReference type="AlphaFoldDB" id="A0AAE1E4I7"/>
<dbReference type="PRINTS" id="PR01743">
    <property type="entry name" value="SSDNABINDING"/>
</dbReference>
<keyword evidence="2" id="KW-0238">DNA-binding</keyword>
<dbReference type="GO" id="GO:0003697">
    <property type="term" value="F:single-stranded DNA binding"/>
    <property type="evidence" value="ECO:0007669"/>
    <property type="project" value="InterPro"/>
</dbReference>
<keyword evidence="3" id="KW-0539">Nucleus</keyword>
<dbReference type="PANTHER" id="PTHR12610:SF12">
    <property type="entry name" value="SEQUENCE-SPECIFIC SINGLE-STRANDED DNA-BINDING PROTEIN, ISOFORM D"/>
    <property type="match status" value="1"/>
</dbReference>
<dbReference type="Proteomes" id="UP001283361">
    <property type="component" value="Unassembled WGS sequence"/>
</dbReference>
<evidence type="ECO:0000256" key="1">
    <source>
        <dbReference type="ARBA" id="ARBA00004123"/>
    </source>
</evidence>
<evidence type="ECO:0000313" key="5">
    <source>
        <dbReference type="Proteomes" id="UP001283361"/>
    </source>
</evidence>
<evidence type="ECO:0000256" key="3">
    <source>
        <dbReference type="ARBA" id="ARBA00023242"/>
    </source>
</evidence>
<sequence>MYAKGKGSTVPSDAQAREKLALYVYEYLLHVGAQKSAQTFLSEIRWEKNITLGEPPGFLHSWWCVFWDLYCAAPERRETCDHSSEAKAFHDYGFVNSGYTVNGMAPAKMLVTIECWCPSSPIGGNDRLSGSQYNFQDALLTAEITQLSYPVLNVLQSPVCTLSRSCTLPLDTSYLVLNVLQSPVCALSRSCTLPLDTSYLVLNVLQSPVCTLSRSCTLPLDTSYLVLNVLQSPFNILTDPPSDVIVELAYIYTRCLNKPVGTINSADLSPRDLCDSGSPAGAVYPHLQIYILWEADTQPGEVVLVAETYLYITLSQAGWCWWQRLNLCNAETGRVVLVAETNIYVTLRQAGWCWWQRLISM</sequence>
<protein>
    <recommendedName>
        <fullName evidence="6">LisH domain-containing protein</fullName>
    </recommendedName>
</protein>